<protein>
    <submittedName>
        <fullName evidence="2">Uncharacterized protein</fullName>
    </submittedName>
</protein>
<reference evidence="2 3" key="1">
    <citation type="journal article" date="2020" name="Int. J. Syst. Evol. Microbiol.">
        <title>Ureaplasma miroungigenitalium sp. nov. isolated from northern elephant seals (Mirounga angustirostris) and Ureaplasma zalophigenitalium sp. nov. isolated from California sea lions (Zalophus californianus).</title>
        <authorList>
            <person name="Volokhov D.V."/>
            <person name="Gulland F.M."/>
            <person name="Gao Y."/>
            <person name="Chizhikov V.E."/>
        </authorList>
    </citation>
    <scope>NUCLEOTIDE SEQUENCE [LARGE SCALE GENOMIC DNA]</scope>
    <source>
        <strain evidence="2 3">CSL7644-GEN</strain>
    </source>
</reference>
<dbReference type="Proteomes" id="UP001207252">
    <property type="component" value="Unassembled WGS sequence"/>
</dbReference>
<keyword evidence="1" id="KW-0812">Transmembrane</keyword>
<proteinExistence type="predicted"/>
<sequence length="540" mass="65510">MPLYWVIGFLAFCLLAGLSVIICMLCMHLNYRKQYHRFLQSLIINRQKFDDRFYKVFLAESNIFKDAKPHSSAIINEYRFTINDQISLLNDQLITFYQLITKGYIFKAFKYNKVLKHQFQLLMHNIKIFDEALYQFWSSFDENDDRIVNHYITNKKIDQIYNEFSQKYNLTNDHYLKAANNLKGLIIDLETYKQKHEKQKETKINKLIISTIKNKFHLLKNLIYLVGAVSHLRTRHKDLMTFLISSYQNPHLDNYFVLYNEWNVFCQKQFYECVRTSKFQLIFSKYLCPLEILLDELIPRVYEHYKTQEIYQSLNTSITQLLPKIYHYLLAMEREISQAYKLWERINYPRVFEQLESIMTSVQDLKTQYMNVQWIAQYDALICVYRFINDFNLLQQTWKQWNEQIKLINERMQIIYQLVEKNLFYLRQMQALKNQQIVLLKDDYEFLMKIQNDLQVSNYSFLDQAEYIINYLKIIGERLEFTKSYANLIMHQIPIWAHACQSFLDDHNLPYTAINNHSTKEQLDLIQMYLDQINQYRNKK</sequence>
<accession>A0ABT3BPC0</accession>
<comment type="caution">
    <text evidence="2">The sequence shown here is derived from an EMBL/GenBank/DDBJ whole genome shotgun (WGS) entry which is preliminary data.</text>
</comment>
<organism evidence="2 3">
    <name type="scientific">Ureaplasma zalophigenitalium</name>
    <dbReference type="NCBI Taxonomy" id="907723"/>
    <lineage>
        <taxon>Bacteria</taxon>
        <taxon>Bacillati</taxon>
        <taxon>Mycoplasmatota</taxon>
        <taxon>Mycoplasmoidales</taxon>
        <taxon>Mycoplasmoidaceae</taxon>
        <taxon>Ureaplasma</taxon>
    </lineage>
</organism>
<evidence type="ECO:0000313" key="2">
    <source>
        <dbReference type="EMBL" id="MCV3754095.1"/>
    </source>
</evidence>
<evidence type="ECO:0000256" key="1">
    <source>
        <dbReference type="SAM" id="Phobius"/>
    </source>
</evidence>
<dbReference type="RefSeq" id="WP_263817899.1">
    <property type="nucleotide sequence ID" value="NZ_JAOXHJ010000003.1"/>
</dbReference>
<dbReference type="EMBL" id="JAOXHJ010000003">
    <property type="protein sequence ID" value="MCV3754095.1"/>
    <property type="molecule type" value="Genomic_DNA"/>
</dbReference>
<keyword evidence="1" id="KW-0472">Membrane</keyword>
<keyword evidence="1" id="KW-1133">Transmembrane helix</keyword>
<evidence type="ECO:0000313" key="3">
    <source>
        <dbReference type="Proteomes" id="UP001207252"/>
    </source>
</evidence>
<feature type="transmembrane region" description="Helical" evidence="1">
    <location>
        <begin position="6"/>
        <end position="27"/>
    </location>
</feature>
<keyword evidence="3" id="KW-1185">Reference proteome</keyword>
<gene>
    <name evidence="2" type="ORF">OF365_01780</name>
</gene>
<name>A0ABT3BPC0_9BACT</name>